<sequence length="272" mass="31067">MEGQRPKRAKIGKRLLRIFGKTNAQYRLIGAGDRVLVGLSGGKDSLSLVHLLKNMQMHAPFDFEFHACTVSYGMPGEDYSALHEHCEAYGIPHTVYETDIYAISQETIREGSSFCSYFSRMRRGALYSFAEKGGYDKIALGHHFDDAVESFFMNMFYNGVMRSMAPIYKADRGFHVVRPLIEAREAQLRAFAEENGFATIGDEACPAMRIATKAPYARAATKEWLRQMEGEHDELFKRIKASFKHIHDDTFLDPTRWKREDITEQLSNRATE</sequence>
<dbReference type="InterPro" id="IPR035107">
    <property type="entry name" value="tRNA_thiolation_TtcA_Ctu1"/>
</dbReference>
<evidence type="ECO:0000313" key="4">
    <source>
        <dbReference type="Proteomes" id="UP000008633"/>
    </source>
</evidence>
<accession>E6X2C6</accession>
<dbReference type="PANTHER" id="PTHR43686">
    <property type="entry name" value="SULFURTRANSFERASE-RELATED"/>
    <property type="match status" value="1"/>
</dbReference>
<keyword evidence="4" id="KW-1185">Reference proteome</keyword>
<evidence type="ECO:0000256" key="1">
    <source>
        <dbReference type="ARBA" id="ARBA00022679"/>
    </source>
</evidence>
<dbReference type="InterPro" id="IPR011063">
    <property type="entry name" value="TilS/TtcA_N"/>
</dbReference>
<dbReference type="CDD" id="cd24138">
    <property type="entry name" value="TtcA-like"/>
    <property type="match status" value="1"/>
</dbReference>
<dbReference type="Pfam" id="PF01171">
    <property type="entry name" value="ATP_bind_3"/>
    <property type="match status" value="1"/>
</dbReference>
<dbReference type="PIRSF" id="PIRSF004976">
    <property type="entry name" value="ATPase_YdaO"/>
    <property type="match status" value="1"/>
</dbReference>
<dbReference type="RefSeq" id="WP_013553755.1">
    <property type="nucleotide sequence ID" value="NC_014935.1"/>
</dbReference>
<organism evidence="3 4">
    <name type="scientific">Nitratifractor salsuginis (strain DSM 16511 / JCM 12458 / E9I37-1)</name>
    <dbReference type="NCBI Taxonomy" id="749222"/>
    <lineage>
        <taxon>Bacteria</taxon>
        <taxon>Pseudomonadati</taxon>
        <taxon>Campylobacterota</taxon>
        <taxon>Epsilonproteobacteria</taxon>
        <taxon>Campylobacterales</taxon>
        <taxon>Sulfurovaceae</taxon>
        <taxon>Nitratifractor</taxon>
    </lineage>
</organism>
<gene>
    <name evidence="3" type="ordered locus">Nitsa_0797</name>
</gene>
<proteinExistence type="predicted"/>
<dbReference type="GO" id="GO:0008033">
    <property type="term" value="P:tRNA processing"/>
    <property type="evidence" value="ECO:0007669"/>
    <property type="project" value="InterPro"/>
</dbReference>
<keyword evidence="1" id="KW-0808">Transferase</keyword>
<dbReference type="Proteomes" id="UP000008633">
    <property type="component" value="Chromosome"/>
</dbReference>
<dbReference type="AlphaFoldDB" id="E6X2C6"/>
<dbReference type="Gene3D" id="3.40.50.620">
    <property type="entry name" value="HUPs"/>
    <property type="match status" value="1"/>
</dbReference>
<evidence type="ECO:0000259" key="2">
    <source>
        <dbReference type="Pfam" id="PF01171"/>
    </source>
</evidence>
<evidence type="ECO:0000313" key="3">
    <source>
        <dbReference type="EMBL" id="ADV46061.1"/>
    </source>
</evidence>
<reference evidence="3 4" key="1">
    <citation type="journal article" date="2011" name="Stand. Genomic Sci.">
        <title>Complete genome sequence of Nitratifractor salsuginis type strain (E9I37-1).</title>
        <authorList>
            <person name="Anderson I."/>
            <person name="Sikorski J."/>
            <person name="Zeytun A."/>
            <person name="Nolan M."/>
            <person name="Lapidus A."/>
            <person name="Lucas S."/>
            <person name="Hammon N."/>
            <person name="Deshpande S."/>
            <person name="Cheng J.F."/>
            <person name="Tapia R."/>
            <person name="Han C."/>
            <person name="Goodwin L."/>
            <person name="Pitluck S."/>
            <person name="Liolios K."/>
            <person name="Pagani I."/>
            <person name="Ivanova N."/>
            <person name="Huntemann M."/>
            <person name="Mavromatis K."/>
            <person name="Ovchinikova G."/>
            <person name="Pati A."/>
            <person name="Chen A."/>
            <person name="Palaniappan K."/>
            <person name="Land M."/>
            <person name="Hauser L."/>
            <person name="Brambilla E.M."/>
            <person name="Ngatchou-Djao O.D."/>
            <person name="Rohde M."/>
            <person name="Tindall B.J."/>
            <person name="Goker M."/>
            <person name="Detter J.C."/>
            <person name="Woyke T."/>
            <person name="Bristow J."/>
            <person name="Eisen J.A."/>
            <person name="Markowitz V."/>
            <person name="Hugenholtz P."/>
            <person name="Klenk H.P."/>
            <person name="Kyrpides N.C."/>
        </authorList>
    </citation>
    <scope>NUCLEOTIDE SEQUENCE [LARGE SCALE GENOMIC DNA]</scope>
    <source>
        <strain evidence="4">DSM 16511 / JCM 12458 / E9I37-1</strain>
    </source>
</reference>
<dbReference type="eggNOG" id="COG0037">
    <property type="taxonomic scope" value="Bacteria"/>
</dbReference>
<name>E6X2C6_NITSE</name>
<dbReference type="InterPro" id="IPR014729">
    <property type="entry name" value="Rossmann-like_a/b/a_fold"/>
</dbReference>
<dbReference type="EMBL" id="CP002452">
    <property type="protein sequence ID" value="ADV46061.1"/>
    <property type="molecule type" value="Genomic_DNA"/>
</dbReference>
<dbReference type="GO" id="GO:0016740">
    <property type="term" value="F:transferase activity"/>
    <property type="evidence" value="ECO:0007669"/>
    <property type="project" value="UniProtKB-KW"/>
</dbReference>
<dbReference type="HOGENOM" id="CLU_026481_5_1_7"/>
<dbReference type="OrthoDB" id="9801054at2"/>
<feature type="domain" description="tRNA(Ile)-lysidine/2-thiocytidine synthase N-terminal" evidence="2">
    <location>
        <begin position="35"/>
        <end position="203"/>
    </location>
</feature>
<dbReference type="KEGG" id="nsa:Nitsa_0797"/>
<dbReference type="PANTHER" id="PTHR43686:SF1">
    <property type="entry name" value="AMINOTRAN_5 DOMAIN-CONTAINING PROTEIN"/>
    <property type="match status" value="1"/>
</dbReference>
<dbReference type="SUPFAM" id="SSF52402">
    <property type="entry name" value="Adenine nucleotide alpha hydrolases-like"/>
    <property type="match status" value="1"/>
</dbReference>
<protein>
    <submittedName>
        <fullName evidence="3">PP-loop domain protein</fullName>
    </submittedName>
</protein>
<dbReference type="STRING" id="749222.Nitsa_0797"/>
<reference evidence="4" key="2">
    <citation type="submission" date="2011-01" db="EMBL/GenBank/DDBJ databases">
        <title>The complete genome of Nitratifractor salsuginis DSM 16511.</title>
        <authorList>
            <consortium name="US DOE Joint Genome Institute (JGI-PGF)"/>
            <person name="Lucas S."/>
            <person name="Copeland A."/>
            <person name="Lapidus A."/>
            <person name="Bruce D."/>
            <person name="Goodwin L."/>
            <person name="Pitluck S."/>
            <person name="Kyrpides N."/>
            <person name="Mavromatis K."/>
            <person name="Ivanova N."/>
            <person name="Mikhailova N."/>
            <person name="Zeytun A."/>
            <person name="Detter J.C."/>
            <person name="Tapia R."/>
            <person name="Han C."/>
            <person name="Land M."/>
            <person name="Hauser L."/>
            <person name="Markowitz V."/>
            <person name="Cheng J.-F."/>
            <person name="Hugenholtz P."/>
            <person name="Woyke T."/>
            <person name="Wu D."/>
            <person name="Tindall B."/>
            <person name="Schuetze A."/>
            <person name="Brambilla E."/>
            <person name="Klenk H.-P."/>
            <person name="Eisen J.A."/>
        </authorList>
    </citation>
    <scope>NUCLEOTIDE SEQUENCE [LARGE SCALE GENOMIC DNA]</scope>
    <source>
        <strain evidence="4">DSM 16511 / JCM 12458 / E9I37-1</strain>
    </source>
</reference>